<evidence type="ECO:0000256" key="5">
    <source>
        <dbReference type="SAM" id="SignalP"/>
    </source>
</evidence>
<dbReference type="EnsemblPlants" id="Zm00001eb183810_T001">
    <property type="protein sequence ID" value="Zm00001eb183810_P001"/>
    <property type="gene ID" value="Zm00001eb183810"/>
</dbReference>
<keyword evidence="3 4" id="KW-0326">Glycosidase</keyword>
<dbReference type="SUPFAM" id="SSF51445">
    <property type="entry name" value="(Trans)glycosidases"/>
    <property type="match status" value="1"/>
</dbReference>
<dbReference type="Gramene" id="Zm00001eb183810_T001">
    <property type="protein sequence ID" value="Zm00001eb183810_P001"/>
    <property type="gene ID" value="Zm00001eb183810"/>
</dbReference>
<gene>
    <name evidence="7" type="primary">LOC100501654</name>
</gene>
<evidence type="ECO:0000256" key="3">
    <source>
        <dbReference type="ARBA" id="ARBA00023295"/>
    </source>
</evidence>
<dbReference type="Gene3D" id="3.20.20.80">
    <property type="entry name" value="Glycosidases"/>
    <property type="match status" value="1"/>
</dbReference>
<dbReference type="InParanoid" id="A0A804NSX3"/>
<evidence type="ECO:0000313" key="8">
    <source>
        <dbReference type="Proteomes" id="UP000007305"/>
    </source>
</evidence>
<dbReference type="PANTHER" id="PTHR31263:SF0">
    <property type="entry name" value="CELLULASE FAMILY PROTEIN (AFU_ORTHOLOGUE AFUA_5G14560)"/>
    <property type="match status" value="1"/>
</dbReference>
<dbReference type="GeneID" id="100501654"/>
<evidence type="ECO:0000256" key="4">
    <source>
        <dbReference type="RuleBase" id="RU361153"/>
    </source>
</evidence>
<dbReference type="PANTHER" id="PTHR31263">
    <property type="entry name" value="CELLULASE FAMILY PROTEIN (AFU_ORTHOLOGUE AFUA_5G14560)"/>
    <property type="match status" value="1"/>
</dbReference>
<protein>
    <recommendedName>
        <fullName evidence="6">Glycoside hydrolase family 5 domain-containing protein</fullName>
    </recommendedName>
</protein>
<reference evidence="7" key="2">
    <citation type="submission" date="2019-07" db="EMBL/GenBank/DDBJ databases">
        <authorList>
            <person name="Seetharam A."/>
            <person name="Woodhouse M."/>
            <person name="Cannon E."/>
        </authorList>
    </citation>
    <scope>NUCLEOTIDE SEQUENCE [LARGE SCALE GENOMIC DNA]</scope>
    <source>
        <strain evidence="7">cv. B73</strain>
    </source>
</reference>
<evidence type="ECO:0000256" key="2">
    <source>
        <dbReference type="ARBA" id="ARBA00022801"/>
    </source>
</evidence>
<dbReference type="InterPro" id="IPR001547">
    <property type="entry name" value="Glyco_hydro_5"/>
</dbReference>
<dbReference type="Pfam" id="PF00150">
    <property type="entry name" value="Cellulase"/>
    <property type="match status" value="1"/>
</dbReference>
<organism evidence="7 8">
    <name type="scientific">Zea mays</name>
    <name type="common">Maize</name>
    <dbReference type="NCBI Taxonomy" id="4577"/>
    <lineage>
        <taxon>Eukaryota</taxon>
        <taxon>Viridiplantae</taxon>
        <taxon>Streptophyta</taxon>
        <taxon>Embryophyta</taxon>
        <taxon>Tracheophyta</taxon>
        <taxon>Spermatophyta</taxon>
        <taxon>Magnoliopsida</taxon>
        <taxon>Liliopsida</taxon>
        <taxon>Poales</taxon>
        <taxon>Poaceae</taxon>
        <taxon>PACMAD clade</taxon>
        <taxon>Panicoideae</taxon>
        <taxon>Andropogonodae</taxon>
        <taxon>Andropogoneae</taxon>
        <taxon>Tripsacinae</taxon>
        <taxon>Zea</taxon>
    </lineage>
</organism>
<dbReference type="GO" id="GO:0000272">
    <property type="term" value="P:polysaccharide catabolic process"/>
    <property type="evidence" value="ECO:0007669"/>
    <property type="project" value="InterPro"/>
</dbReference>
<evidence type="ECO:0000313" key="7">
    <source>
        <dbReference type="EnsemblPlants" id="Zm00001eb183810_P001"/>
    </source>
</evidence>
<dbReference type="AlphaFoldDB" id="A0A804NSX3"/>
<feature type="signal peptide" evidence="5">
    <location>
        <begin position="1"/>
        <end position="27"/>
    </location>
</feature>
<keyword evidence="8" id="KW-1185">Reference proteome</keyword>
<feature type="domain" description="Glycoside hydrolase family 5" evidence="6">
    <location>
        <begin position="77"/>
        <end position="352"/>
    </location>
</feature>
<keyword evidence="2 4" id="KW-0378">Hydrolase</keyword>
<reference evidence="8" key="1">
    <citation type="journal article" date="2009" name="Science">
        <title>The B73 maize genome: complexity, diversity, and dynamics.</title>
        <authorList>
            <person name="Schnable P.S."/>
            <person name="Ware D."/>
            <person name="Fulton R.S."/>
            <person name="Stein J.C."/>
            <person name="Wei F."/>
            <person name="Pasternak S."/>
            <person name="Liang C."/>
            <person name="Zhang J."/>
            <person name="Fulton L."/>
            <person name="Graves T.A."/>
            <person name="Minx P."/>
            <person name="Reily A.D."/>
            <person name="Courtney L."/>
            <person name="Kruchowski S.S."/>
            <person name="Tomlinson C."/>
            <person name="Strong C."/>
            <person name="Delehaunty K."/>
            <person name="Fronick C."/>
            <person name="Courtney B."/>
            <person name="Rock S.M."/>
            <person name="Belter E."/>
            <person name="Du F."/>
            <person name="Kim K."/>
            <person name="Abbott R.M."/>
            <person name="Cotton M."/>
            <person name="Levy A."/>
            <person name="Marchetto P."/>
            <person name="Ochoa K."/>
            <person name="Jackson S.M."/>
            <person name="Gillam B."/>
            <person name="Chen W."/>
            <person name="Yan L."/>
            <person name="Higginbotham J."/>
            <person name="Cardenas M."/>
            <person name="Waligorski J."/>
            <person name="Applebaum E."/>
            <person name="Phelps L."/>
            <person name="Falcone J."/>
            <person name="Kanchi K."/>
            <person name="Thane T."/>
            <person name="Scimone A."/>
            <person name="Thane N."/>
            <person name="Henke J."/>
            <person name="Wang T."/>
            <person name="Ruppert J."/>
            <person name="Shah N."/>
            <person name="Rotter K."/>
            <person name="Hodges J."/>
            <person name="Ingenthron E."/>
            <person name="Cordes M."/>
            <person name="Kohlberg S."/>
            <person name="Sgro J."/>
            <person name="Delgado B."/>
            <person name="Mead K."/>
            <person name="Chinwalla A."/>
            <person name="Leonard S."/>
            <person name="Crouse K."/>
            <person name="Collura K."/>
            <person name="Kudrna D."/>
            <person name="Currie J."/>
            <person name="He R."/>
            <person name="Angelova A."/>
            <person name="Rajasekar S."/>
            <person name="Mueller T."/>
            <person name="Lomeli R."/>
            <person name="Scara G."/>
            <person name="Ko A."/>
            <person name="Delaney K."/>
            <person name="Wissotski M."/>
            <person name="Lopez G."/>
            <person name="Campos D."/>
            <person name="Braidotti M."/>
            <person name="Ashley E."/>
            <person name="Golser W."/>
            <person name="Kim H."/>
            <person name="Lee S."/>
            <person name="Lin J."/>
            <person name="Dujmic Z."/>
            <person name="Kim W."/>
            <person name="Talag J."/>
            <person name="Zuccolo A."/>
            <person name="Fan C."/>
            <person name="Sebastian A."/>
            <person name="Kramer M."/>
            <person name="Spiegel L."/>
            <person name="Nascimento L."/>
            <person name="Zutavern T."/>
            <person name="Miller B."/>
            <person name="Ambroise C."/>
            <person name="Muller S."/>
            <person name="Spooner W."/>
            <person name="Narechania A."/>
            <person name="Ren L."/>
            <person name="Wei S."/>
            <person name="Kumari S."/>
            <person name="Faga B."/>
            <person name="Levy M.J."/>
            <person name="McMahan L."/>
            <person name="Van Buren P."/>
            <person name="Vaughn M.W."/>
            <person name="Ying K."/>
            <person name="Yeh C.-T."/>
            <person name="Emrich S.J."/>
            <person name="Jia Y."/>
            <person name="Kalyanaraman A."/>
            <person name="Hsia A.-P."/>
            <person name="Barbazuk W.B."/>
            <person name="Baucom R.S."/>
            <person name="Brutnell T.P."/>
            <person name="Carpita N.C."/>
            <person name="Chaparro C."/>
            <person name="Chia J.-M."/>
            <person name="Deragon J.-M."/>
            <person name="Estill J.C."/>
            <person name="Fu Y."/>
            <person name="Jeddeloh J.A."/>
            <person name="Han Y."/>
            <person name="Lee H."/>
            <person name="Li P."/>
            <person name="Lisch D.R."/>
            <person name="Liu S."/>
            <person name="Liu Z."/>
            <person name="Nagel D.H."/>
            <person name="McCann M.C."/>
            <person name="SanMiguel P."/>
            <person name="Myers A.M."/>
            <person name="Nettleton D."/>
            <person name="Nguyen J."/>
            <person name="Penning B.W."/>
            <person name="Ponnala L."/>
            <person name="Schneider K.L."/>
            <person name="Schwartz D.C."/>
            <person name="Sharma A."/>
            <person name="Soderlund C."/>
            <person name="Springer N.M."/>
            <person name="Sun Q."/>
            <person name="Wang H."/>
            <person name="Waterman M."/>
            <person name="Westerman R."/>
            <person name="Wolfgruber T.K."/>
            <person name="Yang L."/>
            <person name="Yu Y."/>
            <person name="Zhang L."/>
            <person name="Zhou S."/>
            <person name="Zhu Q."/>
            <person name="Bennetzen J.L."/>
            <person name="Dawe R.K."/>
            <person name="Jiang J."/>
            <person name="Jiang N."/>
            <person name="Presting G.G."/>
            <person name="Wessler S.R."/>
            <person name="Aluru S."/>
            <person name="Martienssen R.A."/>
            <person name="Clifton S.W."/>
            <person name="McCombie W.R."/>
            <person name="Wing R.A."/>
            <person name="Wilson R.K."/>
        </authorList>
    </citation>
    <scope>NUCLEOTIDE SEQUENCE [LARGE SCALE GENOMIC DNA]</scope>
    <source>
        <strain evidence="8">cv. B73</strain>
    </source>
</reference>
<evidence type="ECO:0000259" key="6">
    <source>
        <dbReference type="Pfam" id="PF00150"/>
    </source>
</evidence>
<dbReference type="Proteomes" id="UP000007305">
    <property type="component" value="Chromosome 4"/>
</dbReference>
<comment type="similarity">
    <text evidence="1 4">Belongs to the glycosyl hydrolase 5 (cellulase A) family.</text>
</comment>
<reference evidence="7" key="3">
    <citation type="submission" date="2021-05" db="UniProtKB">
        <authorList>
            <consortium name="EnsemblPlants"/>
        </authorList>
    </citation>
    <scope>IDENTIFICATION</scope>
    <source>
        <strain evidence="7">cv. B73</strain>
    </source>
</reference>
<dbReference type="InterPro" id="IPR017853">
    <property type="entry name" value="GH"/>
</dbReference>
<dbReference type="GO" id="GO:0004553">
    <property type="term" value="F:hydrolase activity, hydrolyzing O-glycosyl compounds"/>
    <property type="evidence" value="ECO:0007669"/>
    <property type="project" value="InterPro"/>
</dbReference>
<keyword evidence="5" id="KW-0732">Signal</keyword>
<accession>A0A804NSX3</accession>
<name>A0A804NSX3_MAIZE</name>
<proteinExistence type="evidence at protein level"/>
<evidence type="ECO:0000256" key="1">
    <source>
        <dbReference type="ARBA" id="ARBA00005641"/>
    </source>
</evidence>
<dbReference type="KEGG" id="zma:100501654"/>
<keyword evidence="9" id="KW-1267">Proteomics identification</keyword>
<feature type="chain" id="PRO_5032932368" description="Glycoside hydrolase family 5 domain-containing protein" evidence="5">
    <location>
        <begin position="28"/>
        <end position="564"/>
    </location>
</feature>
<evidence type="ECO:0007829" key="9">
    <source>
        <dbReference type="PeptideAtlas" id="A0A804NSX3"/>
    </source>
</evidence>
<sequence length="564" mass="60332">MWLVSSLRAALCLLLAVLASHRQPAAAVVTLSTSSRWIVDPAGHRVKLACVNWPSHLESVVTEGLGRQPVGAISGMIVSMGFNCVRLTYPIALVTNASLSVLTVRQSLLANGLAETVGGVEVNNPSFLDLTLIESLKAVVNALGEKNVMVILDNHVSTPGWCCSNDDGNGFFGDRDFDPNVWVDGLGSMATIFADVPNVVGMSLRNELRGPRQNPQDWYTYMQRGAEAVHAASPRALVIMGGLSYDYDLSFLAARQVGVSFAAENKLVFEVHWYSFSDARAWETESANEVCGRAARDFARRGGFLLARGFPLFLSEFGADSRGGDPKDNRFFPCAAAVAAEHDVDWAYWALQGSYALRQGVAGMDEVYGVLDWSWSKPRNETVLPRIQALQRPLQGPGYGEALPYTVLFHPLTGLCAVRRAAAVTTTLELGPCNETDAWAYAPPSSTLVLRDAAAAGLPCLRAEGPGQPARLGIRDCGDPMSTWRLATDSGMHVAVDAALGLGGGEDGGGGGGMLCLDVGTDGRSIVTNPCACQRGDGTCDPEGQWFKLVTSTRRVVRRPPTLA</sequence>
<dbReference type="RefSeq" id="XP_008678767.1">
    <property type="nucleotide sequence ID" value="XM_008680545.2"/>
</dbReference>
<dbReference type="OrthoDB" id="442731at2759"/>